<evidence type="ECO:0000313" key="1">
    <source>
        <dbReference type="EMBL" id="CAA3023149.1"/>
    </source>
</evidence>
<dbReference type="Proteomes" id="UP000594638">
    <property type="component" value="Unassembled WGS sequence"/>
</dbReference>
<organism evidence="1 2">
    <name type="scientific">Olea europaea subsp. europaea</name>
    <dbReference type="NCBI Taxonomy" id="158383"/>
    <lineage>
        <taxon>Eukaryota</taxon>
        <taxon>Viridiplantae</taxon>
        <taxon>Streptophyta</taxon>
        <taxon>Embryophyta</taxon>
        <taxon>Tracheophyta</taxon>
        <taxon>Spermatophyta</taxon>
        <taxon>Magnoliopsida</taxon>
        <taxon>eudicotyledons</taxon>
        <taxon>Gunneridae</taxon>
        <taxon>Pentapetalae</taxon>
        <taxon>asterids</taxon>
        <taxon>lamiids</taxon>
        <taxon>Lamiales</taxon>
        <taxon>Oleaceae</taxon>
        <taxon>Oleeae</taxon>
        <taxon>Olea</taxon>
    </lineage>
</organism>
<evidence type="ECO:0000313" key="2">
    <source>
        <dbReference type="Proteomes" id="UP000594638"/>
    </source>
</evidence>
<name>A0A8S0UVA4_OLEEU</name>
<comment type="caution">
    <text evidence="1">The sequence shown here is derived from an EMBL/GenBank/DDBJ whole genome shotgun (WGS) entry which is preliminary data.</text>
</comment>
<reference evidence="1 2" key="1">
    <citation type="submission" date="2019-12" db="EMBL/GenBank/DDBJ databases">
        <authorList>
            <person name="Alioto T."/>
            <person name="Alioto T."/>
            <person name="Gomez Garrido J."/>
        </authorList>
    </citation>
    <scope>NUCLEOTIDE SEQUENCE [LARGE SCALE GENOMIC DNA]</scope>
</reference>
<proteinExistence type="predicted"/>
<dbReference type="Gramene" id="OE9A064537T1">
    <property type="protein sequence ID" value="OE9A064537C1"/>
    <property type="gene ID" value="OE9A064537"/>
</dbReference>
<protein>
    <submittedName>
        <fullName evidence="1">Uncharacterized protein</fullName>
    </submittedName>
</protein>
<dbReference type="EMBL" id="CACTIH010009084">
    <property type="protein sequence ID" value="CAA3023149.1"/>
    <property type="molecule type" value="Genomic_DNA"/>
</dbReference>
<dbReference type="AlphaFoldDB" id="A0A8S0UVA4"/>
<gene>
    <name evidence="1" type="ORF">OLEA9_A064537</name>
</gene>
<keyword evidence="2" id="KW-1185">Reference proteome</keyword>
<accession>A0A8S0UVA4</accession>
<sequence>MACTPSPRNYQEMSENQAASLPRLGHIPDIACTSCPQKVCKCLKIRMHPYCGQDASLSWPWGSSDMACTLSPRNCQEMPENQAASKPMLGCVSNLAAHRAHKLPTNA</sequence>